<dbReference type="HOGENOM" id="CLU_2248602_0_0_11"/>
<accession>D9WLY6</accession>
<sequence>MLSLLAMVLVALGGMGAVAVVYVVVVTIEYLADWFRARSERLQTDPDLRCVTVSESIRDGNVAYVQGLFDTSREQFVDSRRIEGKQADDRVRNAHAHHQVAVWG</sequence>
<dbReference type="EMBL" id="GG657754">
    <property type="protein sequence ID" value="EFL23726.1"/>
    <property type="molecule type" value="Genomic_DNA"/>
</dbReference>
<evidence type="ECO:0000256" key="1">
    <source>
        <dbReference type="SAM" id="Phobius"/>
    </source>
</evidence>
<keyword evidence="3" id="KW-1185">Reference proteome</keyword>
<reference evidence="2 3" key="1">
    <citation type="submission" date="2009-02" db="EMBL/GenBank/DDBJ databases">
        <title>Annotation of Streptomyces hygroscopicus strain ATCC 53653.</title>
        <authorList>
            <consortium name="The Broad Institute Genome Sequencing Platform"/>
            <consortium name="Broad Institute Microbial Sequencing Center"/>
            <person name="Fischbach M."/>
            <person name="Godfrey P."/>
            <person name="Ward D."/>
            <person name="Young S."/>
            <person name="Zeng Q."/>
            <person name="Koehrsen M."/>
            <person name="Alvarado L."/>
            <person name="Berlin A.M."/>
            <person name="Bochicchio J."/>
            <person name="Borenstein D."/>
            <person name="Chapman S.B."/>
            <person name="Chen Z."/>
            <person name="Engels R."/>
            <person name="Freedman E."/>
            <person name="Gellesch M."/>
            <person name="Goldberg J."/>
            <person name="Griggs A."/>
            <person name="Gujja S."/>
            <person name="Heilman E.R."/>
            <person name="Heiman D.I."/>
            <person name="Hepburn T.A."/>
            <person name="Howarth C."/>
            <person name="Jen D."/>
            <person name="Larson L."/>
            <person name="Lewis B."/>
            <person name="Mehta T."/>
            <person name="Park D."/>
            <person name="Pearson M."/>
            <person name="Richards J."/>
            <person name="Roberts A."/>
            <person name="Saif S."/>
            <person name="Shea T.D."/>
            <person name="Shenoy N."/>
            <person name="Sisk P."/>
            <person name="Stolte C."/>
            <person name="Sykes S.N."/>
            <person name="Thomson T."/>
            <person name="Walk T."/>
            <person name="White J."/>
            <person name="Yandava C."/>
            <person name="Straight P."/>
            <person name="Clardy J."/>
            <person name="Hung D."/>
            <person name="Kolter R."/>
            <person name="Mekalanos J."/>
            <person name="Walker S."/>
            <person name="Walsh C.T."/>
            <person name="Wieland-Brown L.C."/>
            <person name="Haas B."/>
            <person name="Nusbaum C."/>
            <person name="Birren B."/>
        </authorList>
    </citation>
    <scope>NUCLEOTIDE SEQUENCE [LARGE SCALE GENOMIC DNA]</scope>
    <source>
        <strain evidence="2 3">ATCC 53653</strain>
    </source>
</reference>
<dbReference type="STRING" id="457427.SSOG_03440"/>
<evidence type="ECO:0000313" key="2">
    <source>
        <dbReference type="EMBL" id="EFL23726.1"/>
    </source>
</evidence>
<name>D9WLY6_9ACTN</name>
<keyword evidence="1" id="KW-1133">Transmembrane helix</keyword>
<keyword evidence="1" id="KW-0472">Membrane</keyword>
<feature type="transmembrane region" description="Helical" evidence="1">
    <location>
        <begin position="6"/>
        <end position="32"/>
    </location>
</feature>
<dbReference type="Proteomes" id="UP000003963">
    <property type="component" value="Unassembled WGS sequence"/>
</dbReference>
<organism evidence="2 3">
    <name type="scientific">Streptomyces himastatinicus ATCC 53653</name>
    <dbReference type="NCBI Taxonomy" id="457427"/>
    <lineage>
        <taxon>Bacteria</taxon>
        <taxon>Bacillati</taxon>
        <taxon>Actinomycetota</taxon>
        <taxon>Actinomycetes</taxon>
        <taxon>Kitasatosporales</taxon>
        <taxon>Streptomycetaceae</taxon>
        <taxon>Streptomyces</taxon>
        <taxon>Streptomyces violaceusniger group</taxon>
    </lineage>
</organism>
<evidence type="ECO:0000313" key="3">
    <source>
        <dbReference type="Proteomes" id="UP000003963"/>
    </source>
</evidence>
<keyword evidence="1" id="KW-0812">Transmembrane</keyword>
<dbReference type="RefSeq" id="WP_009715541.1">
    <property type="nucleotide sequence ID" value="NZ_GG657754.1"/>
</dbReference>
<proteinExistence type="predicted"/>
<gene>
    <name evidence="2" type="ORF">SSOG_03440</name>
</gene>
<dbReference type="AlphaFoldDB" id="D9WLY6"/>
<protein>
    <submittedName>
        <fullName evidence="2">Uncharacterized protein</fullName>
    </submittedName>
</protein>